<feature type="transmembrane region" description="Helical" evidence="6">
    <location>
        <begin position="293"/>
        <end position="311"/>
    </location>
</feature>
<protein>
    <submittedName>
        <fullName evidence="8">FHS family L-fucose permease-like MFS transporter</fullName>
    </submittedName>
</protein>
<evidence type="ECO:0000256" key="5">
    <source>
        <dbReference type="ARBA" id="ARBA00023136"/>
    </source>
</evidence>
<reference evidence="8 9" key="1">
    <citation type="submission" date="2018-03" db="EMBL/GenBank/DDBJ databases">
        <title>Genomic Encyclopedia of Archaeal and Bacterial Type Strains, Phase II (KMG-II): from individual species to whole genera.</title>
        <authorList>
            <person name="Goeker M."/>
        </authorList>
    </citation>
    <scope>NUCLEOTIDE SEQUENCE [LARGE SCALE GENOMIC DNA]</scope>
    <source>
        <strain evidence="8 9">DSM 28229</strain>
    </source>
</reference>
<dbReference type="InterPro" id="IPR011701">
    <property type="entry name" value="MFS"/>
</dbReference>
<dbReference type="Gene3D" id="1.20.1250.20">
    <property type="entry name" value="MFS general substrate transporter like domains"/>
    <property type="match status" value="2"/>
</dbReference>
<dbReference type="InterPro" id="IPR050375">
    <property type="entry name" value="MFS_TsgA-like"/>
</dbReference>
<accession>A0A315ZK26</accession>
<keyword evidence="5 6" id="KW-0472">Membrane</keyword>
<feature type="transmembrane region" description="Helical" evidence="6">
    <location>
        <begin position="180"/>
        <end position="199"/>
    </location>
</feature>
<feature type="transmembrane region" description="Helical" evidence="6">
    <location>
        <begin position="370"/>
        <end position="390"/>
    </location>
</feature>
<organism evidence="8 9">
    <name type="scientific">Sediminitomix flava</name>
    <dbReference type="NCBI Taxonomy" id="379075"/>
    <lineage>
        <taxon>Bacteria</taxon>
        <taxon>Pseudomonadati</taxon>
        <taxon>Bacteroidota</taxon>
        <taxon>Cytophagia</taxon>
        <taxon>Cytophagales</taxon>
        <taxon>Flammeovirgaceae</taxon>
        <taxon>Sediminitomix</taxon>
    </lineage>
</organism>
<dbReference type="PROSITE" id="PS50850">
    <property type="entry name" value="MFS"/>
    <property type="match status" value="1"/>
</dbReference>
<dbReference type="PANTHER" id="PTHR43702">
    <property type="entry name" value="L-FUCOSE-PROTON SYMPORTER"/>
    <property type="match status" value="1"/>
</dbReference>
<dbReference type="Proteomes" id="UP000245535">
    <property type="component" value="Unassembled WGS sequence"/>
</dbReference>
<name>A0A315ZK26_SEDFL</name>
<feature type="transmembrane region" description="Helical" evidence="6">
    <location>
        <begin position="396"/>
        <end position="415"/>
    </location>
</feature>
<dbReference type="GO" id="GO:0022857">
    <property type="term" value="F:transmembrane transporter activity"/>
    <property type="evidence" value="ECO:0007669"/>
    <property type="project" value="InterPro"/>
</dbReference>
<feature type="transmembrane region" description="Helical" evidence="6">
    <location>
        <begin position="264"/>
        <end position="281"/>
    </location>
</feature>
<feature type="domain" description="Major facilitator superfamily (MFS) profile" evidence="7">
    <location>
        <begin position="16"/>
        <end position="418"/>
    </location>
</feature>
<evidence type="ECO:0000313" key="9">
    <source>
        <dbReference type="Proteomes" id="UP000245535"/>
    </source>
</evidence>
<dbReference type="AlphaFoldDB" id="A0A315ZK26"/>
<dbReference type="RefSeq" id="WP_109616498.1">
    <property type="nucleotide sequence ID" value="NZ_QGDO01000001.1"/>
</dbReference>
<keyword evidence="3 6" id="KW-0812">Transmembrane</keyword>
<feature type="transmembrane region" description="Helical" evidence="6">
    <location>
        <begin position="83"/>
        <end position="100"/>
    </location>
</feature>
<dbReference type="PANTHER" id="PTHR43702:SF3">
    <property type="entry name" value="PROTEIN TSGA"/>
    <property type="match status" value="1"/>
</dbReference>
<sequence>MTEQSAKQTQNQYAVPFAIMVFLFFLVGFLTVVNQQFQAPLKEVFDLSNTQSTLLTFTFFAAYPIMGIPAGKLVEKLGYKGTLLVSLVIVTISFALFYTAAEFTSFTIFLIGSFVLGAGMTVLQTVVNPYIIACGPEETASFRMNLGGGMNSLGTVLGPLFVSQVVFGGTGDIQVSDVKIPYLVLIATVIILTLILKTVNLPHIPGTTKEEGSEGSATQYPHLILGVVGIFCYVGAEVAVGANINLFLEQDFGYAKSVAASFASLYWLGLMIGRLSAAGLLKNIGAKGQLTGAATGALALIVGTVILSYYPDLSFNLDLEIGLLGISIHQAISVSCITLILMGLFHSVMWPCIFTLAVKDLGPHTSQGSGLLMLGVAGGAVIPFVQGILADVLGDWQLTWGLVIACELFILFYALKGSQVILPKKK</sequence>
<evidence type="ECO:0000256" key="4">
    <source>
        <dbReference type="ARBA" id="ARBA00022989"/>
    </source>
</evidence>
<feature type="transmembrane region" description="Helical" evidence="6">
    <location>
        <begin position="106"/>
        <end position="127"/>
    </location>
</feature>
<feature type="transmembrane region" description="Helical" evidence="6">
    <location>
        <begin position="220"/>
        <end position="244"/>
    </location>
</feature>
<gene>
    <name evidence="8" type="ORF">BC781_1011447</name>
</gene>
<dbReference type="SUPFAM" id="SSF103473">
    <property type="entry name" value="MFS general substrate transporter"/>
    <property type="match status" value="1"/>
</dbReference>
<evidence type="ECO:0000256" key="2">
    <source>
        <dbReference type="ARBA" id="ARBA00022475"/>
    </source>
</evidence>
<feature type="transmembrane region" description="Helical" evidence="6">
    <location>
        <begin position="331"/>
        <end position="358"/>
    </location>
</feature>
<evidence type="ECO:0000256" key="6">
    <source>
        <dbReference type="SAM" id="Phobius"/>
    </source>
</evidence>
<evidence type="ECO:0000313" key="8">
    <source>
        <dbReference type="EMBL" id="PWJ45044.1"/>
    </source>
</evidence>
<dbReference type="EMBL" id="QGDO01000001">
    <property type="protein sequence ID" value="PWJ45044.1"/>
    <property type="molecule type" value="Genomic_DNA"/>
</dbReference>
<dbReference type="OrthoDB" id="9795150at2"/>
<comment type="caution">
    <text evidence="8">The sequence shown here is derived from an EMBL/GenBank/DDBJ whole genome shotgun (WGS) entry which is preliminary data.</text>
</comment>
<evidence type="ECO:0000256" key="1">
    <source>
        <dbReference type="ARBA" id="ARBA00004429"/>
    </source>
</evidence>
<proteinExistence type="predicted"/>
<evidence type="ECO:0000259" key="7">
    <source>
        <dbReference type="PROSITE" id="PS50850"/>
    </source>
</evidence>
<dbReference type="InterPro" id="IPR020846">
    <property type="entry name" value="MFS_dom"/>
</dbReference>
<evidence type="ECO:0000256" key="3">
    <source>
        <dbReference type="ARBA" id="ARBA00022692"/>
    </source>
</evidence>
<keyword evidence="2" id="KW-1003">Cell membrane</keyword>
<feature type="transmembrane region" description="Helical" evidence="6">
    <location>
        <begin position="12"/>
        <end position="33"/>
    </location>
</feature>
<keyword evidence="4 6" id="KW-1133">Transmembrane helix</keyword>
<dbReference type="Pfam" id="PF07690">
    <property type="entry name" value="MFS_1"/>
    <property type="match status" value="1"/>
</dbReference>
<keyword evidence="9" id="KW-1185">Reference proteome</keyword>
<dbReference type="InterPro" id="IPR036259">
    <property type="entry name" value="MFS_trans_sf"/>
</dbReference>
<comment type="subcellular location">
    <subcellularLocation>
        <location evidence="1">Cell inner membrane</location>
        <topology evidence="1">Multi-pass membrane protein</topology>
    </subcellularLocation>
</comment>
<feature type="transmembrane region" description="Helical" evidence="6">
    <location>
        <begin position="53"/>
        <end position="71"/>
    </location>
</feature>
<feature type="transmembrane region" description="Helical" evidence="6">
    <location>
        <begin position="148"/>
        <end position="168"/>
    </location>
</feature>
<dbReference type="GO" id="GO:0005886">
    <property type="term" value="C:plasma membrane"/>
    <property type="evidence" value="ECO:0007669"/>
    <property type="project" value="UniProtKB-SubCell"/>
</dbReference>